<accession>A0A550JL76</accession>
<sequence length="72" mass="8694">MMIRVVYHDGRYDMVKRWAFETLLAQRKIQGFRRSSGWVRIDRDPLRGSRQTLDYQGEDRRVPVEHPAVMEM</sequence>
<dbReference type="OrthoDB" id="5405882at2"/>
<dbReference type="InterPro" id="IPR054686">
    <property type="entry name" value="GSU3473-like"/>
</dbReference>
<dbReference type="AlphaFoldDB" id="A0A550JL76"/>
<evidence type="ECO:0000313" key="2">
    <source>
        <dbReference type="Proteomes" id="UP000317155"/>
    </source>
</evidence>
<organism evidence="1 2">
    <name type="scientific">Trichloromonas acetexigens</name>
    <dbReference type="NCBI Taxonomy" id="38815"/>
    <lineage>
        <taxon>Bacteria</taxon>
        <taxon>Pseudomonadati</taxon>
        <taxon>Thermodesulfobacteriota</taxon>
        <taxon>Desulfuromonadia</taxon>
        <taxon>Desulfuromonadales</taxon>
        <taxon>Trichloromonadaceae</taxon>
        <taxon>Trichloromonas</taxon>
    </lineage>
</organism>
<protein>
    <submittedName>
        <fullName evidence="1">Uncharacterized protein</fullName>
    </submittedName>
</protein>
<evidence type="ECO:0000313" key="1">
    <source>
        <dbReference type="EMBL" id="TRO83947.1"/>
    </source>
</evidence>
<dbReference type="RefSeq" id="WP_092052890.1">
    <property type="nucleotide sequence ID" value="NZ_FOJJ01000001.1"/>
</dbReference>
<reference evidence="1 2" key="1">
    <citation type="submission" date="2019-07" db="EMBL/GenBank/DDBJ databases">
        <title>Insights of Desulfuromonas acetexigens electromicrobiology.</title>
        <authorList>
            <person name="Katuri K."/>
            <person name="Sapireddy V."/>
            <person name="Shaw D.R."/>
            <person name="Saikaly P."/>
        </authorList>
    </citation>
    <scope>NUCLEOTIDE SEQUENCE [LARGE SCALE GENOMIC DNA]</scope>
    <source>
        <strain evidence="1 2">2873</strain>
    </source>
</reference>
<name>A0A550JL76_9BACT</name>
<keyword evidence="2" id="KW-1185">Reference proteome</keyword>
<dbReference type="EMBL" id="VJVV01000001">
    <property type="protein sequence ID" value="TRO83947.1"/>
    <property type="molecule type" value="Genomic_DNA"/>
</dbReference>
<gene>
    <name evidence="1" type="ORF">FL622_01850</name>
</gene>
<comment type="caution">
    <text evidence="1">The sequence shown here is derived from an EMBL/GenBank/DDBJ whole genome shotgun (WGS) entry which is preliminary data.</text>
</comment>
<dbReference type="Proteomes" id="UP000317155">
    <property type="component" value="Unassembled WGS sequence"/>
</dbReference>
<proteinExistence type="predicted"/>
<dbReference type="NCBIfam" id="NF045719">
    <property type="entry name" value="GSU3473_fam"/>
    <property type="match status" value="1"/>
</dbReference>